<dbReference type="Proteomes" id="UP001596405">
    <property type="component" value="Unassembled WGS sequence"/>
</dbReference>
<dbReference type="Pfam" id="PF11751">
    <property type="entry name" value="PorP_SprF"/>
    <property type="match status" value="1"/>
</dbReference>
<evidence type="ECO:0000313" key="3">
    <source>
        <dbReference type="Proteomes" id="UP001596405"/>
    </source>
</evidence>
<proteinExistence type="predicted"/>
<evidence type="ECO:0000256" key="1">
    <source>
        <dbReference type="SAM" id="SignalP"/>
    </source>
</evidence>
<accession>A0ABW2DGX9</accession>
<keyword evidence="3" id="KW-1185">Reference proteome</keyword>
<dbReference type="RefSeq" id="WP_082882809.1">
    <property type="nucleotide sequence ID" value="NZ_JBHSYQ010000003.1"/>
</dbReference>
<keyword evidence="1" id="KW-0732">Signal</keyword>
<evidence type="ECO:0000313" key="2">
    <source>
        <dbReference type="EMBL" id="MFC6997082.1"/>
    </source>
</evidence>
<dbReference type="EMBL" id="JBHSYQ010000003">
    <property type="protein sequence ID" value="MFC6997082.1"/>
    <property type="molecule type" value="Genomic_DNA"/>
</dbReference>
<sequence>MKKIYNMKKGLPFFLLLFCCVSLVRQGVAQINPLKAIYFQNQYLANPAMAGLKEGLRLNLHYRNQWGSIPEAPATEAITADYSLNSTVGLGLNLGQTREGVMKRSRAMATYSYHLPLNEGNRKLHFGLSAGIVNEQIDMDEVVGDADDNTVTRFNDQKPYFEGEVGVAYTDDKLTVQGSFPNIRAFLDKSLNESNTINRSTYFAAASYRITLGSGVGVEPKVVYRGVKGFDDLIDAGANLTFVDNQFNLFGMYHSSKNVTFGFGADVKRKLALTGMYTTGSSAMNSLEGVKGSFELGLRVSLWSAQ</sequence>
<organism evidence="2 3">
    <name type="scientific">Rufibacter roseus</name>
    <dbReference type="NCBI Taxonomy" id="1567108"/>
    <lineage>
        <taxon>Bacteria</taxon>
        <taxon>Pseudomonadati</taxon>
        <taxon>Bacteroidota</taxon>
        <taxon>Cytophagia</taxon>
        <taxon>Cytophagales</taxon>
        <taxon>Hymenobacteraceae</taxon>
        <taxon>Rufibacter</taxon>
    </lineage>
</organism>
<feature type="chain" id="PRO_5047029548" evidence="1">
    <location>
        <begin position="30"/>
        <end position="306"/>
    </location>
</feature>
<gene>
    <name evidence="2" type="ORF">ACFQHR_05560</name>
</gene>
<dbReference type="NCBIfam" id="TIGR03519">
    <property type="entry name" value="T9SS_PorP_fam"/>
    <property type="match status" value="1"/>
</dbReference>
<protein>
    <submittedName>
        <fullName evidence="2">PorP/SprF family type IX secretion system membrane protein</fullName>
    </submittedName>
</protein>
<dbReference type="InterPro" id="IPR019861">
    <property type="entry name" value="PorP/SprF_Bacteroidetes"/>
</dbReference>
<reference evidence="3" key="1">
    <citation type="journal article" date="2019" name="Int. J. Syst. Evol. Microbiol.">
        <title>The Global Catalogue of Microorganisms (GCM) 10K type strain sequencing project: providing services to taxonomists for standard genome sequencing and annotation.</title>
        <authorList>
            <consortium name="The Broad Institute Genomics Platform"/>
            <consortium name="The Broad Institute Genome Sequencing Center for Infectious Disease"/>
            <person name="Wu L."/>
            <person name="Ma J."/>
        </authorList>
    </citation>
    <scope>NUCLEOTIDE SEQUENCE [LARGE SCALE GENOMIC DNA]</scope>
    <source>
        <strain evidence="3">CGMCC 4.7393</strain>
    </source>
</reference>
<comment type="caution">
    <text evidence="2">The sequence shown here is derived from an EMBL/GenBank/DDBJ whole genome shotgun (WGS) entry which is preliminary data.</text>
</comment>
<name>A0ABW2DGX9_9BACT</name>
<feature type="signal peptide" evidence="1">
    <location>
        <begin position="1"/>
        <end position="29"/>
    </location>
</feature>